<organism evidence="3 4">
    <name type="scientific">Mytilus galloprovincialis</name>
    <name type="common">Mediterranean mussel</name>
    <dbReference type="NCBI Taxonomy" id="29158"/>
    <lineage>
        <taxon>Eukaryota</taxon>
        <taxon>Metazoa</taxon>
        <taxon>Spiralia</taxon>
        <taxon>Lophotrochozoa</taxon>
        <taxon>Mollusca</taxon>
        <taxon>Bivalvia</taxon>
        <taxon>Autobranchia</taxon>
        <taxon>Pteriomorphia</taxon>
        <taxon>Mytilida</taxon>
        <taxon>Mytiloidea</taxon>
        <taxon>Mytilidae</taxon>
        <taxon>Mytilinae</taxon>
        <taxon>Mytilus</taxon>
    </lineage>
</organism>
<dbReference type="AlphaFoldDB" id="A0A8B6BR45"/>
<keyword evidence="2" id="KW-1133">Transmembrane helix</keyword>
<name>A0A8B6BR45_MYTGA</name>
<sequence length="496" mass="56024">MGKQISYAVSCIFNVSIVLLQILIINSKAEIPTAYFKGRKHTWKEARNSCKLIELFEKIQVSNNIHGEYGRYGWVDAYVEYTPWVEYKECYHVKQEDIGKTTVVTSGNQLQNCLQFCQAYTYIGLQQASCVCLNVNETDIVRAGSICKQNATEKCKEDKFLYCANAKISPHGFIIYKKGTIAKQLGPGNCLRVSDSDGRSNYFTASDCKNTYSALFTKGTEIKQSIQSDWIHSIKDCYPYNPISYNAYKQLNRIYRGTFWLANIRRPIIRNIVDLNQTYCIAVTIGKTNHKVTWLVWPCTQKLSALCDGTDVTSPHEKTSTITTTTFDETLSTITVKVSAGSEKKENRTNEILLIALIITAVLALAVIIAVIIFYKRRNSLRSRHLPLVVPNNEVTYAQVNKPTQEKAPVNAGEPTGNNTTDDTYDHMEHHRVSQNQIPTESNYDTMQSVGNEESENDYDVTSGTNRPRQIVVDDSAEYSHMEGEVGYQETKDVST</sequence>
<keyword evidence="4" id="KW-1185">Reference proteome</keyword>
<keyword evidence="2" id="KW-0472">Membrane</keyword>
<feature type="region of interest" description="Disordered" evidence="1">
    <location>
        <begin position="432"/>
        <end position="496"/>
    </location>
</feature>
<comment type="caution">
    <text evidence="3">The sequence shown here is derived from an EMBL/GenBank/DDBJ whole genome shotgun (WGS) entry which is preliminary data.</text>
</comment>
<keyword evidence="2" id="KW-0812">Transmembrane</keyword>
<feature type="compositionally biased region" description="Polar residues" evidence="1">
    <location>
        <begin position="434"/>
        <end position="452"/>
    </location>
</feature>
<evidence type="ECO:0000256" key="2">
    <source>
        <dbReference type="SAM" id="Phobius"/>
    </source>
</evidence>
<protein>
    <recommendedName>
        <fullName evidence="5">WSC domain-containing protein</fullName>
    </recommendedName>
</protein>
<dbReference type="EMBL" id="UYJE01000507">
    <property type="protein sequence ID" value="VDH93779.1"/>
    <property type="molecule type" value="Genomic_DNA"/>
</dbReference>
<evidence type="ECO:0008006" key="5">
    <source>
        <dbReference type="Google" id="ProtNLM"/>
    </source>
</evidence>
<evidence type="ECO:0000313" key="3">
    <source>
        <dbReference type="EMBL" id="VDH93779.1"/>
    </source>
</evidence>
<dbReference type="Proteomes" id="UP000596742">
    <property type="component" value="Unassembled WGS sequence"/>
</dbReference>
<feature type="compositionally biased region" description="Basic and acidic residues" evidence="1">
    <location>
        <begin position="478"/>
        <end position="496"/>
    </location>
</feature>
<gene>
    <name evidence="3" type="ORF">MGAL_10B066578</name>
</gene>
<reference evidence="3" key="1">
    <citation type="submission" date="2018-11" db="EMBL/GenBank/DDBJ databases">
        <authorList>
            <person name="Alioto T."/>
            <person name="Alioto T."/>
        </authorList>
    </citation>
    <scope>NUCLEOTIDE SEQUENCE</scope>
</reference>
<feature type="transmembrane region" description="Helical" evidence="2">
    <location>
        <begin position="7"/>
        <end position="25"/>
    </location>
</feature>
<evidence type="ECO:0000256" key="1">
    <source>
        <dbReference type="SAM" id="MobiDB-lite"/>
    </source>
</evidence>
<accession>A0A8B6BR45</accession>
<dbReference type="OrthoDB" id="10390565at2759"/>
<feature type="transmembrane region" description="Helical" evidence="2">
    <location>
        <begin position="352"/>
        <end position="375"/>
    </location>
</feature>
<proteinExistence type="predicted"/>
<evidence type="ECO:0000313" key="4">
    <source>
        <dbReference type="Proteomes" id="UP000596742"/>
    </source>
</evidence>